<protein>
    <recommendedName>
        <fullName evidence="3">PE domain-containing protein</fullName>
    </recommendedName>
</protein>
<comment type="caution">
    <text evidence="1">The sequence shown here is derived from an EMBL/GenBank/DDBJ whole genome shotgun (WGS) entry which is preliminary data.</text>
</comment>
<keyword evidence="2" id="KW-1185">Reference proteome</keyword>
<evidence type="ECO:0000313" key="1">
    <source>
        <dbReference type="EMBL" id="OHU07316.1"/>
    </source>
</evidence>
<accession>A0ABX3BWD5</accession>
<reference evidence="1 2" key="1">
    <citation type="submission" date="2016-10" db="EMBL/GenBank/DDBJ databases">
        <title>Evaluation of Human, Animal and Environmental Mycobacterium chelonae Isolates by Core Genome Phylogenomic Analysis, Targeted Gene Comparison, and Anti-microbial Susceptibility Patterns: A Tale of Mistaken Identities.</title>
        <authorList>
            <person name="Fogelson S.B."/>
            <person name="Camus A.C."/>
            <person name="Lorenz W."/>
            <person name="Vasireddy R."/>
            <person name="Vasireddy S."/>
            <person name="Smith T."/>
            <person name="Brown-Elliott B.A."/>
            <person name="Wallace R.J.Jr."/>
            <person name="Hasan N.A."/>
            <person name="Reischl U."/>
            <person name="Sanchez S."/>
        </authorList>
    </citation>
    <scope>NUCLEOTIDE SEQUENCE [LARGE SCALE GENOMIC DNA]</scope>
    <source>
        <strain evidence="1 2">8528</strain>
    </source>
</reference>
<organism evidence="1 2">
    <name type="scientific">Mycobacteroides saopaulense</name>
    <dbReference type="NCBI Taxonomy" id="1578165"/>
    <lineage>
        <taxon>Bacteria</taxon>
        <taxon>Bacillati</taxon>
        <taxon>Actinomycetota</taxon>
        <taxon>Actinomycetes</taxon>
        <taxon>Mycobacteriales</taxon>
        <taxon>Mycobacteriaceae</taxon>
        <taxon>Mycobacteroides</taxon>
    </lineage>
</organism>
<name>A0ABX3BWD5_9MYCO</name>
<proteinExistence type="predicted"/>
<evidence type="ECO:0008006" key="3">
    <source>
        <dbReference type="Google" id="ProtNLM"/>
    </source>
</evidence>
<sequence length="94" mass="8874">MGDFKAVPGGLEAFTGVQEGAATAITTAGSVNATGMMSAAAAAVGPIGAIYLAAYGPAQAVNLAGTLLLGAVHAGTGVGTAVSKASYVAVDSEF</sequence>
<dbReference type="Proteomes" id="UP000179621">
    <property type="component" value="Unassembled WGS sequence"/>
</dbReference>
<gene>
    <name evidence="1" type="ORF">BKG73_18880</name>
</gene>
<evidence type="ECO:0000313" key="2">
    <source>
        <dbReference type="Proteomes" id="UP000179621"/>
    </source>
</evidence>
<dbReference type="EMBL" id="MLIH01000033">
    <property type="protein sequence ID" value="OHU07316.1"/>
    <property type="molecule type" value="Genomic_DNA"/>
</dbReference>